<evidence type="ECO:0000313" key="7">
    <source>
        <dbReference type="EMBL" id="CZT14291.1"/>
    </source>
</evidence>
<dbReference type="AlphaFoldDB" id="A0A2D3ULU4"/>
<protein>
    <submittedName>
        <fullName evidence="7">Related to salicylate hydroxylase</fullName>
    </submittedName>
</protein>
<evidence type="ECO:0000256" key="4">
    <source>
        <dbReference type="ARBA" id="ARBA00023002"/>
    </source>
</evidence>
<dbReference type="OrthoDB" id="16820at2759"/>
<dbReference type="PANTHER" id="PTHR13789:SF316">
    <property type="entry name" value="FAD-BINDING DOMAIN-CONTAINING PROTEIN"/>
    <property type="match status" value="1"/>
</dbReference>
<comment type="similarity">
    <text evidence="1">Belongs to the paxM FAD-dependent monooxygenase family.</text>
</comment>
<dbReference type="InterPro" id="IPR002938">
    <property type="entry name" value="FAD-bd"/>
</dbReference>
<dbReference type="InterPro" id="IPR036188">
    <property type="entry name" value="FAD/NAD-bd_sf"/>
</dbReference>
<dbReference type="PROSITE" id="PS51257">
    <property type="entry name" value="PROKAR_LIPOPROTEIN"/>
    <property type="match status" value="1"/>
</dbReference>
<dbReference type="RefSeq" id="XP_023621188.1">
    <property type="nucleotide sequence ID" value="XM_023765420.1"/>
</dbReference>
<dbReference type="GeneID" id="35595665"/>
<evidence type="ECO:0000256" key="2">
    <source>
        <dbReference type="ARBA" id="ARBA00022630"/>
    </source>
</evidence>
<organism evidence="7 8">
    <name type="scientific">Ramularia collo-cygni</name>
    <dbReference type="NCBI Taxonomy" id="112498"/>
    <lineage>
        <taxon>Eukaryota</taxon>
        <taxon>Fungi</taxon>
        <taxon>Dikarya</taxon>
        <taxon>Ascomycota</taxon>
        <taxon>Pezizomycotina</taxon>
        <taxon>Dothideomycetes</taxon>
        <taxon>Dothideomycetidae</taxon>
        <taxon>Mycosphaerellales</taxon>
        <taxon>Mycosphaerellaceae</taxon>
        <taxon>Ramularia</taxon>
    </lineage>
</organism>
<reference evidence="7 8" key="1">
    <citation type="submission" date="2016-03" db="EMBL/GenBank/DDBJ databases">
        <authorList>
            <person name="Ploux O."/>
        </authorList>
    </citation>
    <scope>NUCLEOTIDE SEQUENCE [LARGE SCALE GENOMIC DNA]</scope>
    <source>
        <strain evidence="7 8">URUG2</strain>
    </source>
</reference>
<keyword evidence="3" id="KW-0274">FAD</keyword>
<dbReference type="GO" id="GO:0071949">
    <property type="term" value="F:FAD binding"/>
    <property type="evidence" value="ECO:0007669"/>
    <property type="project" value="InterPro"/>
</dbReference>
<sequence>MKGYLENVAIIGAGLGGCALALALSEKDVPVTIFESRPEISGVIPSGVILTPNGLRVLDYLGVLPRIKDRCYISAYRVFKNDNDETTKKVRIGGPEVYGYDNHRIWRGLLLDEMRKMLAERSVNIVFNSKFQGVVSDTADGVSFLVDESVHHASLLVGLDGIYSSVRNYLAPEIRPEYTGLVGILSHIKHSSVDWPCQDYEKNATIQSKPGALFWIAEDPTEDPVLMIGKQIHYPEQSRSDLESLQSDREKLKMFYKQDYDEYGPTARKIIDSVCASPETLYIWPFLKMPRLPKWYSDTGRIILAGDGAHALPPSSGQGVNQALEDIYSLNLLLSSVEVSGRSEPRQSHMLDALAFWQQIRQERIDAVFDWTMNGSNVSRLPEAERQRLVAEGKVKENQGDDMSWLYKPVLEERIKAWIDGRKLDHV</sequence>
<dbReference type="Pfam" id="PF01494">
    <property type="entry name" value="FAD_binding_3"/>
    <property type="match status" value="1"/>
</dbReference>
<dbReference type="GO" id="GO:0004497">
    <property type="term" value="F:monooxygenase activity"/>
    <property type="evidence" value="ECO:0007669"/>
    <property type="project" value="UniProtKB-KW"/>
</dbReference>
<feature type="domain" description="FAD-binding" evidence="6">
    <location>
        <begin position="7"/>
        <end position="338"/>
    </location>
</feature>
<evidence type="ECO:0000256" key="5">
    <source>
        <dbReference type="ARBA" id="ARBA00023033"/>
    </source>
</evidence>
<dbReference type="Proteomes" id="UP000225277">
    <property type="component" value="Unassembled WGS sequence"/>
</dbReference>
<keyword evidence="5" id="KW-0503">Monooxygenase</keyword>
<dbReference type="PANTHER" id="PTHR13789">
    <property type="entry name" value="MONOOXYGENASE"/>
    <property type="match status" value="1"/>
</dbReference>
<dbReference type="SUPFAM" id="SSF51905">
    <property type="entry name" value="FAD/NAD(P)-binding domain"/>
    <property type="match status" value="1"/>
</dbReference>
<evidence type="ECO:0000256" key="1">
    <source>
        <dbReference type="ARBA" id="ARBA00007992"/>
    </source>
</evidence>
<dbReference type="STRING" id="112498.A0A2D3ULU4"/>
<name>A0A2D3ULU4_9PEZI</name>
<keyword evidence="2" id="KW-0285">Flavoprotein</keyword>
<dbReference type="PRINTS" id="PR00420">
    <property type="entry name" value="RNGMNOXGNASE"/>
</dbReference>
<dbReference type="InterPro" id="IPR050493">
    <property type="entry name" value="FAD-dep_Monooxygenase_BioMet"/>
</dbReference>
<keyword evidence="4" id="KW-0560">Oxidoreductase</keyword>
<dbReference type="Gene3D" id="3.50.50.60">
    <property type="entry name" value="FAD/NAD(P)-binding domain"/>
    <property type="match status" value="1"/>
</dbReference>
<accession>A0A2D3ULU4</accession>
<keyword evidence="8" id="KW-1185">Reference proteome</keyword>
<proteinExistence type="inferred from homology"/>
<gene>
    <name evidence="7" type="ORF">RCC_00267</name>
</gene>
<evidence type="ECO:0000313" key="8">
    <source>
        <dbReference type="Proteomes" id="UP000225277"/>
    </source>
</evidence>
<evidence type="ECO:0000256" key="3">
    <source>
        <dbReference type="ARBA" id="ARBA00022827"/>
    </source>
</evidence>
<evidence type="ECO:0000259" key="6">
    <source>
        <dbReference type="Pfam" id="PF01494"/>
    </source>
</evidence>
<dbReference type="EMBL" id="FJUY01000001">
    <property type="protein sequence ID" value="CZT14291.1"/>
    <property type="molecule type" value="Genomic_DNA"/>
</dbReference>